<dbReference type="Proteomes" id="UP000838160">
    <property type="component" value="Unassembled WGS sequence"/>
</dbReference>
<organism evidence="1 2">
    <name type="scientific">Vibrio hippocampi</name>
    <dbReference type="NCBI Taxonomy" id="654686"/>
    <lineage>
        <taxon>Bacteria</taxon>
        <taxon>Pseudomonadati</taxon>
        <taxon>Pseudomonadota</taxon>
        <taxon>Gammaproteobacteria</taxon>
        <taxon>Vibrionales</taxon>
        <taxon>Vibrionaceae</taxon>
        <taxon>Vibrio</taxon>
    </lineage>
</organism>
<dbReference type="RefSeq" id="WP_237484524.1">
    <property type="nucleotide sequence ID" value="NZ_CAKLCM010000002.1"/>
</dbReference>
<name>A0ABM8ZI97_9VIBR</name>
<proteinExistence type="predicted"/>
<keyword evidence="2" id="KW-1185">Reference proteome</keyword>
<gene>
    <name evidence="1" type="ORF">VHP8226_01583</name>
</gene>
<reference evidence="1" key="1">
    <citation type="submission" date="2021-12" db="EMBL/GenBank/DDBJ databases">
        <authorList>
            <person name="Rodrigo-Torres L."/>
            <person name="Arahal R. D."/>
            <person name="Lucena T."/>
        </authorList>
    </citation>
    <scope>NUCLEOTIDE SEQUENCE</scope>
    <source>
        <strain evidence="1">CECT 8226</strain>
    </source>
</reference>
<accession>A0ABM8ZI97</accession>
<evidence type="ECO:0000313" key="1">
    <source>
        <dbReference type="EMBL" id="CAH0526104.1"/>
    </source>
</evidence>
<evidence type="ECO:0000313" key="2">
    <source>
        <dbReference type="Proteomes" id="UP000838160"/>
    </source>
</evidence>
<protein>
    <submittedName>
        <fullName evidence="1">Uncharacterized protein</fullName>
    </submittedName>
</protein>
<dbReference type="EMBL" id="CAKLCM010000002">
    <property type="protein sequence ID" value="CAH0526104.1"/>
    <property type="molecule type" value="Genomic_DNA"/>
</dbReference>
<sequence>MYLTRKTAGDFSWQQSQLSISDSEDATAADVWLPNWIMSFKNLAINISKES</sequence>
<comment type="caution">
    <text evidence="1">The sequence shown here is derived from an EMBL/GenBank/DDBJ whole genome shotgun (WGS) entry which is preliminary data.</text>
</comment>